<feature type="transmembrane region" description="Helical" evidence="8">
    <location>
        <begin position="289"/>
        <end position="310"/>
    </location>
</feature>
<dbReference type="Proteomes" id="UP000033860">
    <property type="component" value="Unassembled WGS sequence"/>
</dbReference>
<evidence type="ECO:0000313" key="10">
    <source>
        <dbReference type="EMBL" id="KKU61694.1"/>
    </source>
</evidence>
<dbReference type="PANTHER" id="PTHR33908:SF11">
    <property type="entry name" value="MEMBRANE PROTEIN"/>
    <property type="match status" value="1"/>
</dbReference>
<comment type="subcellular location">
    <subcellularLocation>
        <location evidence="1">Cell membrane</location>
        <topology evidence="1">Multi-pass membrane protein</topology>
    </subcellularLocation>
</comment>
<evidence type="ECO:0000256" key="6">
    <source>
        <dbReference type="ARBA" id="ARBA00022989"/>
    </source>
</evidence>
<dbReference type="InterPro" id="IPR038731">
    <property type="entry name" value="RgtA/B/C-like"/>
</dbReference>
<comment type="caution">
    <text evidence="10">The sequence shown here is derived from an EMBL/GenBank/DDBJ whole genome shotgun (WGS) entry which is preliminary data.</text>
</comment>
<feature type="transmembrane region" description="Helical" evidence="8">
    <location>
        <begin position="316"/>
        <end position="333"/>
    </location>
</feature>
<evidence type="ECO:0000313" key="11">
    <source>
        <dbReference type="Proteomes" id="UP000033860"/>
    </source>
</evidence>
<evidence type="ECO:0000256" key="5">
    <source>
        <dbReference type="ARBA" id="ARBA00022692"/>
    </source>
</evidence>
<evidence type="ECO:0000256" key="3">
    <source>
        <dbReference type="ARBA" id="ARBA00022676"/>
    </source>
</evidence>
<dbReference type="GO" id="GO:0009103">
    <property type="term" value="P:lipopolysaccharide biosynthetic process"/>
    <property type="evidence" value="ECO:0007669"/>
    <property type="project" value="UniProtKB-ARBA"/>
</dbReference>
<feature type="transmembrane region" description="Helical" evidence="8">
    <location>
        <begin position="154"/>
        <end position="177"/>
    </location>
</feature>
<sequence>MAGFINQLVKPFIGHHDWNGVFYSQIARNYLNLGLVITKLGQFTGGGYYTHYPPLFPLTLALAFKLFGVSDLVARVVPAVFTLGYLILLVVIARKLKFSRLGSLAALAVAASPMVRYFSLMPSQEAMIVFFSFLSLNFYLDLGKQPNRPNLIKFLIATALNGLTGWAGYFLYPFIFLHAAIFKPRLKRAAALSLGVLVATFALHLIHVFWLTGSFTGGGLLEALLLRLNLTSTLDSVDPRSASFTLKGYLIQEVRWLTVYYTRILAAAGLIFLLAQLKNLKRLTALTPQASIILVLFLFGLAYPVIFSNVVYIHEYFNIFLLPFLALSFSWLVEWLKKKSFKLALVTLLTLIFVIAWERRQFVEALYATQAHRPGYDLGTLINQTAPEGQLVTVYASEEFIDLNGLFVSFYAGRQIKFIPSRSEPRFEYYD</sequence>
<reference evidence="10 11" key="1">
    <citation type="journal article" date="2015" name="Nature">
        <title>rRNA introns, odd ribosomes, and small enigmatic genomes across a large radiation of phyla.</title>
        <authorList>
            <person name="Brown C.T."/>
            <person name="Hug L.A."/>
            <person name="Thomas B.C."/>
            <person name="Sharon I."/>
            <person name="Castelle C.J."/>
            <person name="Singh A."/>
            <person name="Wilkins M.J."/>
            <person name="Williams K.H."/>
            <person name="Banfield J.F."/>
        </authorList>
    </citation>
    <scope>NUCLEOTIDE SEQUENCE [LARGE SCALE GENOMIC DNA]</scope>
</reference>
<organism evidence="10 11">
    <name type="scientific">Candidatus Beckwithbacteria bacterium GW2011_GWB1_47_15</name>
    <dbReference type="NCBI Taxonomy" id="1618371"/>
    <lineage>
        <taxon>Bacteria</taxon>
        <taxon>Candidatus Beckwithiibacteriota</taxon>
    </lineage>
</organism>
<keyword evidence="7 8" id="KW-0472">Membrane</keyword>
<dbReference type="PANTHER" id="PTHR33908">
    <property type="entry name" value="MANNOSYLTRANSFERASE YKCB-RELATED"/>
    <property type="match status" value="1"/>
</dbReference>
<feature type="transmembrane region" description="Helical" evidence="8">
    <location>
        <begin position="340"/>
        <end position="357"/>
    </location>
</feature>
<keyword evidence="6 8" id="KW-1133">Transmembrane helix</keyword>
<accession>A0A0G1RWL3</accession>
<dbReference type="Pfam" id="PF13231">
    <property type="entry name" value="PMT_2"/>
    <property type="match status" value="1"/>
</dbReference>
<proteinExistence type="predicted"/>
<evidence type="ECO:0000259" key="9">
    <source>
        <dbReference type="Pfam" id="PF13231"/>
    </source>
</evidence>
<dbReference type="GO" id="GO:0016763">
    <property type="term" value="F:pentosyltransferase activity"/>
    <property type="evidence" value="ECO:0007669"/>
    <property type="project" value="TreeGrafter"/>
</dbReference>
<keyword evidence="5 8" id="KW-0812">Transmembrane</keyword>
<dbReference type="EMBL" id="LCNT01000002">
    <property type="protein sequence ID" value="KKU61694.1"/>
    <property type="molecule type" value="Genomic_DNA"/>
</dbReference>
<dbReference type="AlphaFoldDB" id="A0A0G1RWL3"/>
<feature type="transmembrane region" description="Helical" evidence="8">
    <location>
        <begin position="72"/>
        <end position="93"/>
    </location>
</feature>
<evidence type="ECO:0000256" key="8">
    <source>
        <dbReference type="SAM" id="Phobius"/>
    </source>
</evidence>
<keyword evidence="2" id="KW-1003">Cell membrane</keyword>
<dbReference type="GO" id="GO:0005886">
    <property type="term" value="C:plasma membrane"/>
    <property type="evidence" value="ECO:0007669"/>
    <property type="project" value="UniProtKB-SubCell"/>
</dbReference>
<feature type="domain" description="Glycosyltransferase RgtA/B/C/D-like" evidence="9">
    <location>
        <begin position="53"/>
        <end position="210"/>
    </location>
</feature>
<keyword evidence="3 10" id="KW-0328">Glycosyltransferase</keyword>
<feature type="transmembrane region" description="Helical" evidence="8">
    <location>
        <begin position="260"/>
        <end position="277"/>
    </location>
</feature>
<evidence type="ECO:0000256" key="1">
    <source>
        <dbReference type="ARBA" id="ARBA00004651"/>
    </source>
</evidence>
<keyword evidence="4 10" id="KW-0808">Transferase</keyword>
<feature type="transmembrane region" description="Helical" evidence="8">
    <location>
        <begin position="189"/>
        <end position="210"/>
    </location>
</feature>
<protein>
    <submittedName>
        <fullName evidence="10">Dolichyl-phosphate-mannose-protein mannosyltransferase</fullName>
    </submittedName>
</protein>
<dbReference type="InterPro" id="IPR050297">
    <property type="entry name" value="LipidA_mod_glycosyltrf_83"/>
</dbReference>
<evidence type="ECO:0000256" key="2">
    <source>
        <dbReference type="ARBA" id="ARBA00022475"/>
    </source>
</evidence>
<evidence type="ECO:0000256" key="7">
    <source>
        <dbReference type="ARBA" id="ARBA00023136"/>
    </source>
</evidence>
<evidence type="ECO:0000256" key="4">
    <source>
        <dbReference type="ARBA" id="ARBA00022679"/>
    </source>
</evidence>
<name>A0A0G1RWL3_9BACT</name>
<gene>
    <name evidence="10" type="ORF">UX85_C0002G0074</name>
</gene>